<dbReference type="InterPro" id="IPR002201">
    <property type="entry name" value="Glyco_trans_9"/>
</dbReference>
<protein>
    <recommendedName>
        <fullName evidence="4">lipopolysaccharide heptosyltransferase II</fullName>
        <ecNumber evidence="4">2.4.99.24</ecNumber>
    </recommendedName>
</protein>
<accession>A0ABW0L8M6</accession>
<dbReference type="InterPro" id="IPR051199">
    <property type="entry name" value="LPS_LOS_Heptosyltrfase"/>
</dbReference>
<evidence type="ECO:0000313" key="7">
    <source>
        <dbReference type="Proteomes" id="UP001596050"/>
    </source>
</evidence>
<dbReference type="SUPFAM" id="SSF53756">
    <property type="entry name" value="UDP-Glycosyltransferase/glycogen phosphorylase"/>
    <property type="match status" value="1"/>
</dbReference>
<reference evidence="7" key="1">
    <citation type="journal article" date="2019" name="Int. J. Syst. Evol. Microbiol.">
        <title>The Global Catalogue of Microorganisms (GCM) 10K type strain sequencing project: providing services to taxonomists for standard genome sequencing and annotation.</title>
        <authorList>
            <consortium name="The Broad Institute Genomics Platform"/>
            <consortium name="The Broad Institute Genome Sequencing Center for Infectious Disease"/>
            <person name="Wu L."/>
            <person name="Ma J."/>
        </authorList>
    </citation>
    <scope>NUCLEOTIDE SEQUENCE [LARGE SCALE GENOMIC DNA]</scope>
    <source>
        <strain evidence="7">KACC 12649</strain>
    </source>
</reference>
<dbReference type="PANTHER" id="PTHR30160">
    <property type="entry name" value="TETRAACYLDISACCHARIDE 4'-KINASE-RELATED"/>
    <property type="match status" value="1"/>
</dbReference>
<keyword evidence="1" id="KW-0328">Glycosyltransferase</keyword>
<comment type="catalytic activity">
    <reaction evidence="5">
        <text>an L-alpha-D-Hep-(1-&gt;5)-[alpha-Kdo-(2-&gt;4)]-alpha-Kdo-(2-&gt;6)-lipid A + ADP-L-glycero-beta-D-manno-heptose = an L-alpha-D-Hep-(1-&gt;3)-L-alpha-D-Hep-(1-&gt;5)-[alpha-Kdo-(2-&gt;4)]-alpha-Kdo-(2-&gt;6)-lipid A + ADP + H(+)</text>
        <dbReference type="Rhea" id="RHEA:74071"/>
        <dbReference type="ChEBI" id="CHEBI:15378"/>
        <dbReference type="ChEBI" id="CHEBI:61506"/>
        <dbReference type="ChEBI" id="CHEBI:193068"/>
        <dbReference type="ChEBI" id="CHEBI:193069"/>
        <dbReference type="ChEBI" id="CHEBI:456216"/>
        <dbReference type="EC" id="2.4.99.24"/>
    </reaction>
</comment>
<dbReference type="RefSeq" id="WP_379785373.1">
    <property type="nucleotide sequence ID" value="NZ_JBHSMU010000015.1"/>
</dbReference>
<gene>
    <name evidence="6" type="primary">waaF</name>
    <name evidence="6" type="ORF">ACFPN5_19100</name>
</gene>
<sequence>MTPVPFPPAPSPVSGTNDWNQAAHLLCVRLDSLGDVLMCTPAMRALRVQHPGRRLTLLTSPAAAALAPHLPDIDAVLAYEAPWMKSSAADPPEHHIGQIAALARHRFDGAVIFTCYSQSALPAALLCQLAGIPLRAAYCREKPYQLLTDWIADPEPGALVRHEVQRQLDLVRHLGAEVMDEGLSFVPLPADMTAVRARLRQAGIDPAARWLVLHPGASAPARRYPQRHWTGLIRELHERIGCPLVLTGGAHEMTLIDGIDVPPDASVHSLAGQLSLGELGALLAQASLVVSNNTGPAHLAAAVGTPVVDLYALTNPQHTPWRVPNRVLNHDVACRYCNRSVCPEGHHDCMEKLAPGQVADAVCNLLKQTEPYRTRAIAD</sequence>
<dbReference type="NCBIfam" id="TIGR02195">
    <property type="entry name" value="heptsyl_trn_II"/>
    <property type="match status" value="1"/>
</dbReference>
<evidence type="ECO:0000256" key="2">
    <source>
        <dbReference type="ARBA" id="ARBA00022679"/>
    </source>
</evidence>
<comment type="similarity">
    <text evidence="3">Belongs to the glycosyltransferase 9 family.</text>
</comment>
<dbReference type="CDD" id="cd03789">
    <property type="entry name" value="GT9_LPS_heptosyltransferase"/>
    <property type="match status" value="1"/>
</dbReference>
<dbReference type="EMBL" id="JBHSMU010000015">
    <property type="protein sequence ID" value="MFC5461925.1"/>
    <property type="molecule type" value="Genomic_DNA"/>
</dbReference>
<keyword evidence="7" id="KW-1185">Reference proteome</keyword>
<dbReference type="PANTHER" id="PTHR30160:SF1">
    <property type="entry name" value="LIPOPOLYSACCHARIDE 1,2-N-ACETYLGLUCOSAMINETRANSFERASE-RELATED"/>
    <property type="match status" value="1"/>
</dbReference>
<dbReference type="Gene3D" id="3.40.50.2000">
    <property type="entry name" value="Glycogen Phosphorylase B"/>
    <property type="match status" value="2"/>
</dbReference>
<evidence type="ECO:0000256" key="3">
    <source>
        <dbReference type="ARBA" id="ARBA00043995"/>
    </source>
</evidence>
<proteinExistence type="inferred from homology"/>
<name>A0ABW0L8M6_9BURK</name>
<keyword evidence="2" id="KW-0808">Transferase</keyword>
<dbReference type="Pfam" id="PF01075">
    <property type="entry name" value="Glyco_transf_9"/>
    <property type="match status" value="1"/>
</dbReference>
<organism evidence="6 7">
    <name type="scientific">Massilia niabensis</name>
    <dbReference type="NCBI Taxonomy" id="544910"/>
    <lineage>
        <taxon>Bacteria</taxon>
        <taxon>Pseudomonadati</taxon>
        <taxon>Pseudomonadota</taxon>
        <taxon>Betaproteobacteria</taxon>
        <taxon>Burkholderiales</taxon>
        <taxon>Oxalobacteraceae</taxon>
        <taxon>Telluria group</taxon>
        <taxon>Massilia</taxon>
    </lineage>
</organism>
<dbReference type="Proteomes" id="UP001596050">
    <property type="component" value="Unassembled WGS sequence"/>
</dbReference>
<dbReference type="EC" id="2.4.99.24" evidence="4"/>
<evidence type="ECO:0000256" key="4">
    <source>
        <dbReference type="ARBA" id="ARBA00044042"/>
    </source>
</evidence>
<evidence type="ECO:0000256" key="1">
    <source>
        <dbReference type="ARBA" id="ARBA00022676"/>
    </source>
</evidence>
<comment type="caution">
    <text evidence="6">The sequence shown here is derived from an EMBL/GenBank/DDBJ whole genome shotgun (WGS) entry which is preliminary data.</text>
</comment>
<dbReference type="InterPro" id="IPR011910">
    <property type="entry name" value="RfaF"/>
</dbReference>
<evidence type="ECO:0000313" key="6">
    <source>
        <dbReference type="EMBL" id="MFC5461925.1"/>
    </source>
</evidence>
<evidence type="ECO:0000256" key="5">
    <source>
        <dbReference type="ARBA" id="ARBA00047503"/>
    </source>
</evidence>